<proteinExistence type="inferred from homology"/>
<dbReference type="GO" id="GO:0005524">
    <property type="term" value="F:ATP binding"/>
    <property type="evidence" value="ECO:0007669"/>
    <property type="project" value="UniProtKB-KW"/>
</dbReference>
<comment type="subcellular location">
    <subcellularLocation>
        <location evidence="10">Cytoplasm</location>
    </subcellularLocation>
</comment>
<dbReference type="InterPro" id="IPR001576">
    <property type="entry name" value="Phosphoglycerate_kinase"/>
</dbReference>
<dbReference type="UniPathway" id="UPA00109">
    <property type="reaction ID" value="UER00185"/>
</dbReference>
<dbReference type="InterPro" id="IPR036043">
    <property type="entry name" value="Phosphoglycerate_kinase_sf"/>
</dbReference>
<evidence type="ECO:0000256" key="9">
    <source>
        <dbReference type="ARBA" id="ARBA00023152"/>
    </source>
</evidence>
<evidence type="ECO:0000313" key="13">
    <source>
        <dbReference type="EMBL" id="PKM91711.1"/>
    </source>
</evidence>
<comment type="similarity">
    <text evidence="3 10 12">Belongs to the phosphoglycerate kinase family.</text>
</comment>
<evidence type="ECO:0000256" key="5">
    <source>
        <dbReference type="ARBA" id="ARBA00022679"/>
    </source>
</evidence>
<comment type="subunit">
    <text evidence="10">Monomer.</text>
</comment>
<dbReference type="EC" id="2.7.2.3" evidence="4 10"/>
<keyword evidence="8 10" id="KW-0067">ATP-binding</keyword>
<name>A0A2N2EAG8_9BACT</name>
<comment type="pathway">
    <text evidence="2 10">Carbohydrate degradation; glycolysis; pyruvate from D-glyceraldehyde 3-phosphate: step 2/5.</text>
</comment>
<evidence type="ECO:0000256" key="10">
    <source>
        <dbReference type="HAMAP-Rule" id="MF_00145"/>
    </source>
</evidence>
<dbReference type="AlphaFoldDB" id="A0A2N2EAG8"/>
<dbReference type="PANTHER" id="PTHR11406">
    <property type="entry name" value="PHOSPHOGLYCERATE KINASE"/>
    <property type="match status" value="1"/>
</dbReference>
<organism evidence="13 14">
    <name type="scientific">Candidatus Falkowbacteria bacterium HGW-Falkowbacteria-1</name>
    <dbReference type="NCBI Taxonomy" id="2013768"/>
    <lineage>
        <taxon>Bacteria</taxon>
        <taxon>Candidatus Falkowiibacteriota</taxon>
    </lineage>
</organism>
<comment type="catalytic activity">
    <reaction evidence="1 10 12">
        <text>(2R)-3-phosphoglycerate + ATP = (2R)-3-phospho-glyceroyl phosphate + ADP</text>
        <dbReference type="Rhea" id="RHEA:14801"/>
        <dbReference type="ChEBI" id="CHEBI:30616"/>
        <dbReference type="ChEBI" id="CHEBI:57604"/>
        <dbReference type="ChEBI" id="CHEBI:58272"/>
        <dbReference type="ChEBI" id="CHEBI:456216"/>
        <dbReference type="EC" id="2.7.2.3"/>
    </reaction>
</comment>
<gene>
    <name evidence="10 13" type="primary">pgk</name>
    <name evidence="13" type="ORF">CVU82_00695</name>
</gene>
<protein>
    <recommendedName>
        <fullName evidence="4 10">Phosphoglycerate kinase</fullName>
        <ecNumber evidence="4 10">2.7.2.3</ecNumber>
    </recommendedName>
</protein>
<evidence type="ECO:0000256" key="6">
    <source>
        <dbReference type="ARBA" id="ARBA00022741"/>
    </source>
</evidence>
<dbReference type="HAMAP" id="MF_00145">
    <property type="entry name" value="Phosphoglyc_kinase"/>
    <property type="match status" value="1"/>
</dbReference>
<dbReference type="InterPro" id="IPR015824">
    <property type="entry name" value="Phosphoglycerate_kinase_N"/>
</dbReference>
<comment type="caution">
    <text evidence="10">Lacks conserved residue(s) required for the propagation of feature annotation.</text>
</comment>
<dbReference type="GO" id="GO:0006096">
    <property type="term" value="P:glycolytic process"/>
    <property type="evidence" value="ECO:0007669"/>
    <property type="project" value="UniProtKB-UniRule"/>
</dbReference>
<comment type="caution">
    <text evidence="13">The sequence shown here is derived from an EMBL/GenBank/DDBJ whole genome shotgun (WGS) entry which is preliminary data.</text>
</comment>
<dbReference type="GO" id="GO:0005829">
    <property type="term" value="C:cytosol"/>
    <property type="evidence" value="ECO:0007669"/>
    <property type="project" value="TreeGrafter"/>
</dbReference>
<feature type="binding site" evidence="10">
    <location>
        <begin position="353"/>
        <end position="356"/>
    </location>
    <ligand>
        <name>ATP</name>
        <dbReference type="ChEBI" id="CHEBI:30616"/>
    </ligand>
</feature>
<evidence type="ECO:0000256" key="2">
    <source>
        <dbReference type="ARBA" id="ARBA00004838"/>
    </source>
</evidence>
<dbReference type="SUPFAM" id="SSF53748">
    <property type="entry name" value="Phosphoglycerate kinase"/>
    <property type="match status" value="1"/>
</dbReference>
<dbReference type="Proteomes" id="UP000233517">
    <property type="component" value="Unassembled WGS sequence"/>
</dbReference>
<evidence type="ECO:0000256" key="4">
    <source>
        <dbReference type="ARBA" id="ARBA00013061"/>
    </source>
</evidence>
<feature type="binding site" evidence="10 11">
    <location>
        <position position="206"/>
    </location>
    <ligand>
        <name>ATP</name>
        <dbReference type="ChEBI" id="CHEBI:30616"/>
    </ligand>
</feature>
<feature type="binding site" evidence="10">
    <location>
        <begin position="21"/>
        <end position="23"/>
    </location>
    <ligand>
        <name>substrate</name>
    </ligand>
</feature>
<feature type="binding site" evidence="10">
    <location>
        <position position="124"/>
    </location>
    <ligand>
        <name>substrate</name>
    </ligand>
</feature>
<dbReference type="FunFam" id="3.40.50.1260:FF:000031">
    <property type="entry name" value="Phosphoglycerate kinase 1"/>
    <property type="match status" value="1"/>
</dbReference>
<evidence type="ECO:0000256" key="1">
    <source>
        <dbReference type="ARBA" id="ARBA00000642"/>
    </source>
</evidence>
<dbReference type="EMBL" id="PHAI01000001">
    <property type="protein sequence ID" value="PKM91711.1"/>
    <property type="molecule type" value="Genomic_DNA"/>
</dbReference>
<evidence type="ECO:0000256" key="12">
    <source>
        <dbReference type="RuleBase" id="RU000532"/>
    </source>
</evidence>
<feature type="binding site" evidence="10 11">
    <location>
        <position position="324"/>
    </location>
    <ligand>
        <name>ATP</name>
        <dbReference type="ChEBI" id="CHEBI:30616"/>
    </ligand>
</feature>
<dbReference type="Gene3D" id="3.40.50.1260">
    <property type="entry name" value="Phosphoglycerate kinase, N-terminal domain"/>
    <property type="match status" value="2"/>
</dbReference>
<sequence length="392" mass="43616">MKLNKINKNKITNKKVLLRVDFNVSILNSKVKEDFKIRQVIETIDFLLKNNCRIILLSHLGQPKSGFEKKYSMKPVALHLSKILARKVEFLPFDKYSKFQDIKKRIEADIKKSDKKLFLLDNIRFFDGEENDSLSLGKSLAGLADVYINDAFAVSHRANSSVSAVRKYIPSYAGFLLEKELENLNKILNPKKPLVLIMGGAKIASKAPIIERLYDKASFVLLGGALVNNFYLAKKYNIGKSLYDPGSESLIKKFLNLKKIILPVDLIVASKNNNDKSIKKIKKVTEVCSDESIYDIGPETISLFAKYIKKAKTIVWNGPMGKFEENGFKRGTVAIASEVASLSKGKAFGVVGGGETVEALNLSGMRSYIDWVSTGGGAMLDYLSGKKMPGID</sequence>
<dbReference type="GO" id="GO:0043531">
    <property type="term" value="F:ADP binding"/>
    <property type="evidence" value="ECO:0007669"/>
    <property type="project" value="TreeGrafter"/>
</dbReference>
<keyword evidence="10" id="KW-0963">Cytoplasm</keyword>
<reference evidence="13 14" key="1">
    <citation type="journal article" date="2017" name="ISME J.">
        <title>Potential for microbial H2 and metal transformations associated with novel bacteria and archaea in deep terrestrial subsurface sediments.</title>
        <authorList>
            <person name="Hernsdorf A.W."/>
            <person name="Amano Y."/>
            <person name="Miyakawa K."/>
            <person name="Ise K."/>
            <person name="Suzuki Y."/>
            <person name="Anantharaman K."/>
            <person name="Probst A."/>
            <person name="Burstein D."/>
            <person name="Thomas B.C."/>
            <person name="Banfield J.F."/>
        </authorList>
    </citation>
    <scope>NUCLEOTIDE SEQUENCE [LARGE SCALE GENOMIC DNA]</scope>
    <source>
        <strain evidence="13">HGW-Falkowbacteria-1</strain>
    </source>
</reference>
<accession>A0A2N2EAG8</accession>
<evidence type="ECO:0000256" key="3">
    <source>
        <dbReference type="ARBA" id="ARBA00008982"/>
    </source>
</evidence>
<dbReference type="GO" id="GO:0006094">
    <property type="term" value="P:gluconeogenesis"/>
    <property type="evidence" value="ECO:0007669"/>
    <property type="project" value="TreeGrafter"/>
</dbReference>
<keyword evidence="5 10" id="KW-0808">Transferase</keyword>
<dbReference type="GO" id="GO:0004618">
    <property type="term" value="F:phosphoglycerate kinase activity"/>
    <property type="evidence" value="ECO:0007669"/>
    <property type="project" value="UniProtKB-UniRule"/>
</dbReference>
<evidence type="ECO:0000256" key="11">
    <source>
        <dbReference type="PIRSR" id="PIRSR000724-2"/>
    </source>
</evidence>
<dbReference type="PANTHER" id="PTHR11406:SF23">
    <property type="entry name" value="PHOSPHOGLYCERATE KINASE 1, CHLOROPLASTIC-RELATED"/>
    <property type="match status" value="1"/>
</dbReference>
<feature type="binding site" evidence="10">
    <location>
        <position position="157"/>
    </location>
    <ligand>
        <name>substrate</name>
    </ligand>
</feature>
<evidence type="ECO:0000256" key="8">
    <source>
        <dbReference type="ARBA" id="ARBA00022840"/>
    </source>
</evidence>
<dbReference type="Pfam" id="PF00162">
    <property type="entry name" value="PGK"/>
    <property type="match status" value="1"/>
</dbReference>
<dbReference type="PIRSF" id="PIRSF000724">
    <property type="entry name" value="Pgk"/>
    <property type="match status" value="1"/>
</dbReference>
<evidence type="ECO:0000256" key="7">
    <source>
        <dbReference type="ARBA" id="ARBA00022777"/>
    </source>
</evidence>
<keyword evidence="9 10" id="KW-0324">Glycolysis</keyword>
<evidence type="ECO:0000313" key="14">
    <source>
        <dbReference type="Proteomes" id="UP000233517"/>
    </source>
</evidence>
<keyword evidence="7 10" id="KW-0418">Kinase</keyword>
<keyword evidence="6 10" id="KW-0547">Nucleotide-binding</keyword>
<dbReference type="PRINTS" id="PR00477">
    <property type="entry name" value="PHGLYCKINASE"/>
</dbReference>